<feature type="domain" description="HAMP" evidence="15">
    <location>
        <begin position="181"/>
        <end position="234"/>
    </location>
</feature>
<evidence type="ECO:0000313" key="16">
    <source>
        <dbReference type="EMBL" id="AKK11831.1"/>
    </source>
</evidence>
<dbReference type="SMART" id="SM00304">
    <property type="entry name" value="HAMP"/>
    <property type="match status" value="1"/>
</dbReference>
<dbReference type="SMART" id="SM00388">
    <property type="entry name" value="HisKA"/>
    <property type="match status" value="1"/>
</dbReference>
<reference evidence="17" key="2">
    <citation type="submission" date="2015-05" db="EMBL/GenBank/DDBJ databases">
        <title>Complete genome sequence of Corynebacterium uterequi DSM 45634, isolated from the uterus of a maiden mare.</title>
        <authorList>
            <person name="Ruckert C."/>
            <person name="Albersmeier A."/>
            <person name="Winkler A."/>
            <person name="Tauch A."/>
        </authorList>
    </citation>
    <scope>NUCLEOTIDE SEQUENCE [LARGE SCALE GENOMIC DNA]</scope>
    <source>
        <strain evidence="17">DSM 45634</strain>
    </source>
</reference>
<protein>
    <recommendedName>
        <fullName evidence="4">histidine kinase</fullName>
        <ecNumber evidence="4">2.7.13.3</ecNumber>
    </recommendedName>
</protein>
<keyword evidence="6 16" id="KW-0808">Transferase</keyword>
<dbReference type="CDD" id="cd06225">
    <property type="entry name" value="HAMP"/>
    <property type="match status" value="1"/>
</dbReference>
<reference evidence="16 17" key="1">
    <citation type="journal article" date="2015" name="Genome Announc.">
        <title>Virulence Factor Genes Detected in the Complete Genome Sequence of Corynebacterium uterequi DSM 45634, Isolated from the Uterus of a Maiden Mare.</title>
        <authorList>
            <person name="Ruckert C."/>
            <person name="Kriete M."/>
            <person name="Jaenicke S."/>
            <person name="Winkler A."/>
            <person name="Tauch A."/>
        </authorList>
    </citation>
    <scope>NUCLEOTIDE SEQUENCE [LARGE SCALE GENOMIC DNA]</scope>
    <source>
        <strain evidence="16 17">DSM 45634</strain>
    </source>
</reference>
<keyword evidence="17" id="KW-1185">Reference proteome</keyword>
<evidence type="ECO:0000256" key="10">
    <source>
        <dbReference type="ARBA" id="ARBA00023012"/>
    </source>
</evidence>
<dbReference type="InterPro" id="IPR003660">
    <property type="entry name" value="HAMP_dom"/>
</dbReference>
<dbReference type="FunFam" id="1.10.287.130:FF:000001">
    <property type="entry name" value="Two-component sensor histidine kinase"/>
    <property type="match status" value="1"/>
</dbReference>
<evidence type="ECO:0000256" key="9">
    <source>
        <dbReference type="ARBA" id="ARBA00022989"/>
    </source>
</evidence>
<evidence type="ECO:0000256" key="2">
    <source>
        <dbReference type="ARBA" id="ARBA00001968"/>
    </source>
</evidence>
<evidence type="ECO:0000256" key="6">
    <source>
        <dbReference type="ARBA" id="ARBA00022679"/>
    </source>
</evidence>
<dbReference type="STRING" id="1072256.CUTER_09310"/>
<evidence type="ECO:0000256" key="4">
    <source>
        <dbReference type="ARBA" id="ARBA00012438"/>
    </source>
</evidence>
<dbReference type="PROSITE" id="PS50885">
    <property type="entry name" value="HAMP"/>
    <property type="match status" value="1"/>
</dbReference>
<dbReference type="PRINTS" id="PR00344">
    <property type="entry name" value="BCTRLSENSOR"/>
</dbReference>
<accession>A0A0G3HEQ1</accession>
<dbReference type="SUPFAM" id="SSF158472">
    <property type="entry name" value="HAMP domain-like"/>
    <property type="match status" value="1"/>
</dbReference>
<dbReference type="CDD" id="cd00075">
    <property type="entry name" value="HATPase"/>
    <property type="match status" value="1"/>
</dbReference>
<proteinExistence type="predicted"/>
<dbReference type="Proteomes" id="UP000035548">
    <property type="component" value="Chromosome"/>
</dbReference>
<dbReference type="InterPro" id="IPR005467">
    <property type="entry name" value="His_kinase_dom"/>
</dbReference>
<keyword evidence="8 16" id="KW-0418">Kinase</keyword>
<name>A0A0G3HEQ1_9CORY</name>
<dbReference type="GO" id="GO:0005509">
    <property type="term" value="F:calcium ion binding"/>
    <property type="evidence" value="ECO:0007669"/>
    <property type="project" value="UniProtKB-ARBA"/>
</dbReference>
<evidence type="ECO:0000313" key="17">
    <source>
        <dbReference type="Proteomes" id="UP000035548"/>
    </source>
</evidence>
<organism evidence="16 17">
    <name type="scientific">Corynebacterium uterequi</name>
    <dbReference type="NCBI Taxonomy" id="1072256"/>
    <lineage>
        <taxon>Bacteria</taxon>
        <taxon>Bacillati</taxon>
        <taxon>Actinomycetota</taxon>
        <taxon>Actinomycetes</taxon>
        <taxon>Mycobacteriales</taxon>
        <taxon>Corynebacteriaceae</taxon>
        <taxon>Corynebacterium</taxon>
    </lineage>
</organism>
<keyword evidence="7 13" id="KW-0812">Transmembrane</keyword>
<dbReference type="InterPro" id="IPR004358">
    <property type="entry name" value="Sig_transdc_His_kin-like_C"/>
</dbReference>
<evidence type="ECO:0000256" key="3">
    <source>
        <dbReference type="ARBA" id="ARBA00004236"/>
    </source>
</evidence>
<evidence type="ECO:0000256" key="12">
    <source>
        <dbReference type="SAM" id="Coils"/>
    </source>
</evidence>
<dbReference type="CDD" id="cd00082">
    <property type="entry name" value="HisKA"/>
    <property type="match status" value="1"/>
</dbReference>
<dbReference type="PATRIC" id="fig|1072256.5.peg.1834"/>
<gene>
    <name evidence="16" type="ORF">CUTER_09310</name>
</gene>
<feature type="domain" description="Histidine kinase" evidence="14">
    <location>
        <begin position="249"/>
        <end position="464"/>
    </location>
</feature>
<feature type="transmembrane region" description="Helical" evidence="13">
    <location>
        <begin position="21"/>
        <end position="48"/>
    </location>
</feature>
<dbReference type="EMBL" id="CP011546">
    <property type="protein sequence ID" value="AKK11831.1"/>
    <property type="molecule type" value="Genomic_DNA"/>
</dbReference>
<keyword evidence="11 13" id="KW-0472">Membrane</keyword>
<dbReference type="FunFam" id="3.30.565.10:FF:000006">
    <property type="entry name" value="Sensor histidine kinase WalK"/>
    <property type="match status" value="1"/>
</dbReference>
<evidence type="ECO:0000256" key="5">
    <source>
        <dbReference type="ARBA" id="ARBA00022553"/>
    </source>
</evidence>
<keyword evidence="10" id="KW-0902">Two-component regulatory system</keyword>
<dbReference type="KEGG" id="cut:CUTER_09310"/>
<dbReference type="Pfam" id="PF00512">
    <property type="entry name" value="HisKA"/>
    <property type="match status" value="1"/>
</dbReference>
<dbReference type="Gene3D" id="1.10.287.130">
    <property type="match status" value="1"/>
</dbReference>
<feature type="transmembrane region" description="Helical" evidence="13">
    <location>
        <begin position="152"/>
        <end position="180"/>
    </location>
</feature>
<sequence>MGGPTKRRPVVRRVLNLHTTLLVAIILLAGLGFLLSSAAVTTVMRGIIISRVDSDLSASLEGWTQDPDISRQQATKGPPSEFSVLIVDRHNWATWVNAGETRPDLSTVRIDGSPTTVGSLPGSAREVHWRAMGTASDGGITVVAKSLEGEQLMISGLIAVQVAISLLTLVMMGFAASWVVRKAIRPMEDVQLTASAIADGNFSRRVPSWPKNTEIGQLAAALNKMLERLQEEINKSQAKESQMRRFIGDASHELRTPLTSVRGYTELYRSGATDDIDKVLSKIDEESARMQLLVEDLLALTRAEGQRLDVRPVDLLEVTLSARSTAQAAFAGREVSVVNTTEDMPVVNGDPDRLHQVLLNLISNALRHAGEAAKVTLRLRQEGRDLYVDVIDDGVGMPREVADHIFERFYRADTSRSRSKSSRGGSGLGLAITRALVEQHGGDITVTSVEGEGSTFTVRLPRLLNPQNASR</sequence>
<dbReference type="Pfam" id="PF00672">
    <property type="entry name" value="HAMP"/>
    <property type="match status" value="1"/>
</dbReference>
<dbReference type="PANTHER" id="PTHR45436">
    <property type="entry name" value="SENSOR HISTIDINE KINASE YKOH"/>
    <property type="match status" value="1"/>
</dbReference>
<dbReference type="Pfam" id="PF02518">
    <property type="entry name" value="HATPase_c"/>
    <property type="match status" value="1"/>
</dbReference>
<dbReference type="InterPro" id="IPR036097">
    <property type="entry name" value="HisK_dim/P_sf"/>
</dbReference>
<dbReference type="PROSITE" id="PS50109">
    <property type="entry name" value="HIS_KIN"/>
    <property type="match status" value="1"/>
</dbReference>
<comment type="subcellular location">
    <subcellularLocation>
        <location evidence="3">Cell membrane</location>
    </subcellularLocation>
</comment>
<dbReference type="InterPro" id="IPR036890">
    <property type="entry name" value="HATPase_C_sf"/>
</dbReference>
<dbReference type="PANTHER" id="PTHR45436:SF5">
    <property type="entry name" value="SENSOR HISTIDINE KINASE TRCS"/>
    <property type="match status" value="1"/>
</dbReference>
<evidence type="ECO:0000256" key="7">
    <source>
        <dbReference type="ARBA" id="ARBA00022692"/>
    </source>
</evidence>
<dbReference type="Gene3D" id="3.30.565.10">
    <property type="entry name" value="Histidine kinase-like ATPase, C-terminal domain"/>
    <property type="match status" value="1"/>
</dbReference>
<evidence type="ECO:0000259" key="15">
    <source>
        <dbReference type="PROSITE" id="PS50885"/>
    </source>
</evidence>
<evidence type="ECO:0000256" key="1">
    <source>
        <dbReference type="ARBA" id="ARBA00000085"/>
    </source>
</evidence>
<dbReference type="InterPro" id="IPR003594">
    <property type="entry name" value="HATPase_dom"/>
</dbReference>
<feature type="coiled-coil region" evidence="12">
    <location>
        <begin position="212"/>
        <end position="246"/>
    </location>
</feature>
<evidence type="ECO:0000256" key="11">
    <source>
        <dbReference type="ARBA" id="ARBA00023136"/>
    </source>
</evidence>
<keyword evidence="9 13" id="KW-1133">Transmembrane helix</keyword>
<evidence type="ECO:0000256" key="13">
    <source>
        <dbReference type="SAM" id="Phobius"/>
    </source>
</evidence>
<keyword evidence="5" id="KW-0597">Phosphoprotein</keyword>
<comment type="cofactor">
    <cofactor evidence="2">
        <name>a divalent metal cation</name>
        <dbReference type="ChEBI" id="CHEBI:60240"/>
    </cofactor>
</comment>
<dbReference type="Gene3D" id="6.10.340.10">
    <property type="match status" value="1"/>
</dbReference>
<dbReference type="AlphaFoldDB" id="A0A0G3HEQ1"/>
<dbReference type="SMART" id="SM00387">
    <property type="entry name" value="HATPase_c"/>
    <property type="match status" value="1"/>
</dbReference>
<dbReference type="InterPro" id="IPR050428">
    <property type="entry name" value="TCS_sensor_his_kinase"/>
</dbReference>
<evidence type="ECO:0000256" key="8">
    <source>
        <dbReference type="ARBA" id="ARBA00022777"/>
    </source>
</evidence>
<dbReference type="InterPro" id="IPR003661">
    <property type="entry name" value="HisK_dim/P_dom"/>
</dbReference>
<comment type="catalytic activity">
    <reaction evidence="1">
        <text>ATP + protein L-histidine = ADP + protein N-phospho-L-histidine.</text>
        <dbReference type="EC" id="2.7.13.3"/>
    </reaction>
</comment>
<dbReference type="SUPFAM" id="SSF55874">
    <property type="entry name" value="ATPase domain of HSP90 chaperone/DNA topoisomerase II/histidine kinase"/>
    <property type="match status" value="1"/>
</dbReference>
<keyword evidence="12" id="KW-0175">Coiled coil</keyword>
<evidence type="ECO:0000259" key="14">
    <source>
        <dbReference type="PROSITE" id="PS50109"/>
    </source>
</evidence>
<dbReference type="RefSeq" id="WP_047260157.1">
    <property type="nucleotide sequence ID" value="NZ_CP011546.1"/>
</dbReference>
<dbReference type="GO" id="GO:0000155">
    <property type="term" value="F:phosphorelay sensor kinase activity"/>
    <property type="evidence" value="ECO:0007669"/>
    <property type="project" value="InterPro"/>
</dbReference>
<dbReference type="SUPFAM" id="SSF47384">
    <property type="entry name" value="Homodimeric domain of signal transducing histidine kinase"/>
    <property type="match status" value="1"/>
</dbReference>
<dbReference type="GO" id="GO:0005886">
    <property type="term" value="C:plasma membrane"/>
    <property type="evidence" value="ECO:0007669"/>
    <property type="project" value="UniProtKB-SubCell"/>
</dbReference>
<dbReference type="EC" id="2.7.13.3" evidence="4"/>